<sequence length="98" mass="11066">MLLPFALTRNEFLDGNSTHSDESRVGGIYGFSVYSEAKMSPSKDLTKVLRRCKARTPLIPHASLDISMVNIHFVTWICSFVVVLCRIPVYDRYLADSP</sequence>
<evidence type="ECO:0000313" key="3">
    <source>
        <dbReference type="Proteomes" id="UP000241769"/>
    </source>
</evidence>
<keyword evidence="3" id="KW-1185">Reference proteome</keyword>
<dbReference type="InParanoid" id="A0A2P6NQA7"/>
<protein>
    <submittedName>
        <fullName evidence="2">Uncharacterized protein</fullName>
    </submittedName>
</protein>
<dbReference type="AlphaFoldDB" id="A0A2P6NQA7"/>
<dbReference type="EMBL" id="MDYQ01000035">
    <property type="protein sequence ID" value="PRP86135.1"/>
    <property type="molecule type" value="Genomic_DNA"/>
</dbReference>
<evidence type="ECO:0000313" key="2">
    <source>
        <dbReference type="EMBL" id="PRP86135.1"/>
    </source>
</evidence>
<organism evidence="2 3">
    <name type="scientific">Planoprotostelium fungivorum</name>
    <dbReference type="NCBI Taxonomy" id="1890364"/>
    <lineage>
        <taxon>Eukaryota</taxon>
        <taxon>Amoebozoa</taxon>
        <taxon>Evosea</taxon>
        <taxon>Variosea</taxon>
        <taxon>Cavosteliida</taxon>
        <taxon>Cavosteliaceae</taxon>
        <taxon>Planoprotostelium</taxon>
    </lineage>
</organism>
<keyword evidence="1" id="KW-1133">Transmembrane helix</keyword>
<comment type="caution">
    <text evidence="2">The sequence shown here is derived from an EMBL/GenBank/DDBJ whole genome shotgun (WGS) entry which is preliminary data.</text>
</comment>
<feature type="transmembrane region" description="Helical" evidence="1">
    <location>
        <begin position="69"/>
        <end position="89"/>
    </location>
</feature>
<gene>
    <name evidence="2" type="ORF">PROFUN_03122</name>
</gene>
<keyword evidence="1" id="KW-0472">Membrane</keyword>
<keyword evidence="1" id="KW-0812">Transmembrane</keyword>
<name>A0A2P6NQA7_9EUKA</name>
<reference evidence="2 3" key="1">
    <citation type="journal article" date="2018" name="Genome Biol. Evol.">
        <title>Multiple Roots of Fruiting Body Formation in Amoebozoa.</title>
        <authorList>
            <person name="Hillmann F."/>
            <person name="Forbes G."/>
            <person name="Novohradska S."/>
            <person name="Ferling I."/>
            <person name="Riege K."/>
            <person name="Groth M."/>
            <person name="Westermann M."/>
            <person name="Marz M."/>
            <person name="Spaller T."/>
            <person name="Winckler T."/>
            <person name="Schaap P."/>
            <person name="Glockner G."/>
        </authorList>
    </citation>
    <scope>NUCLEOTIDE SEQUENCE [LARGE SCALE GENOMIC DNA]</scope>
    <source>
        <strain evidence="2 3">Jena</strain>
    </source>
</reference>
<dbReference type="Proteomes" id="UP000241769">
    <property type="component" value="Unassembled WGS sequence"/>
</dbReference>
<evidence type="ECO:0000256" key="1">
    <source>
        <dbReference type="SAM" id="Phobius"/>
    </source>
</evidence>
<accession>A0A2P6NQA7</accession>
<proteinExistence type="predicted"/>